<keyword evidence="4" id="KW-1185">Reference proteome</keyword>
<dbReference type="Proteomes" id="UP000290849">
    <property type="component" value="Unassembled WGS sequence"/>
</dbReference>
<proteinExistence type="predicted"/>
<name>A0A4V1MRD5_9BURK</name>
<evidence type="ECO:0000313" key="4">
    <source>
        <dbReference type="Proteomes" id="UP000290849"/>
    </source>
</evidence>
<dbReference type="InterPro" id="IPR032466">
    <property type="entry name" value="Metal_Hydrolase"/>
</dbReference>
<organism evidence="3 4">
    <name type="scientific">Achromobacter aloeverae</name>
    <dbReference type="NCBI Taxonomy" id="1750518"/>
    <lineage>
        <taxon>Bacteria</taxon>
        <taxon>Pseudomonadati</taxon>
        <taxon>Pseudomonadota</taxon>
        <taxon>Betaproteobacteria</taxon>
        <taxon>Burkholderiales</taxon>
        <taxon>Alcaligenaceae</taxon>
        <taxon>Achromobacter</taxon>
    </lineage>
</organism>
<evidence type="ECO:0000256" key="1">
    <source>
        <dbReference type="SAM" id="SignalP"/>
    </source>
</evidence>
<comment type="caution">
    <text evidence="3">The sequence shown here is derived from an EMBL/GenBank/DDBJ whole genome shotgun (WGS) entry which is preliminary data.</text>
</comment>
<sequence length="297" mass="32312">MTYIATQDAPLCLAPGATFAAPLFAMPELACDAHAHVVAADPHAYPLVADRSYTPVPTPESDYLAMLDGTGMQRGVLVQISVYGTDNRYMVDVLRRNPKRLRGVAVVAPDVSEQELAALHDAGVRGLRLNVLFGGGVGLDAMEILAAKIQDMGWHLQLLVDARQFPGLMPRLTKLKLPVVVDHMGHTPVGLGTGHPAFQALKYLLVNHGWWAKLSGAYRISEMGAPYPDVMEWAQALVDAAPDRLVHGSDWPHVATRPMPDAGALRNLLATFIPDERTRHKVLVDNPARLYQFDAPA</sequence>
<evidence type="ECO:0000313" key="3">
    <source>
        <dbReference type="EMBL" id="RXN83356.1"/>
    </source>
</evidence>
<dbReference type="GO" id="GO:0016787">
    <property type="term" value="F:hydrolase activity"/>
    <property type="evidence" value="ECO:0007669"/>
    <property type="project" value="InterPro"/>
</dbReference>
<dbReference type="PANTHER" id="PTHR35563:SF2">
    <property type="entry name" value="BARREL METAL-DEPENDENT HYDROLASE, PUTATIVE (AFU_ORTHOLOGUE AFUA_1G16240)-RELATED"/>
    <property type="match status" value="1"/>
</dbReference>
<gene>
    <name evidence="3" type="ORF">C7R54_28195</name>
</gene>
<feature type="chain" id="PRO_5020925117" evidence="1">
    <location>
        <begin position="21"/>
        <end position="297"/>
    </location>
</feature>
<dbReference type="EMBL" id="PYAL01000010">
    <property type="protein sequence ID" value="RXN83356.1"/>
    <property type="molecule type" value="Genomic_DNA"/>
</dbReference>
<dbReference type="InterPro" id="IPR006680">
    <property type="entry name" value="Amidohydro-rel"/>
</dbReference>
<evidence type="ECO:0000259" key="2">
    <source>
        <dbReference type="Pfam" id="PF04909"/>
    </source>
</evidence>
<dbReference type="RefSeq" id="WP_129154249.1">
    <property type="nucleotide sequence ID" value="NZ_JBHSDO010000003.1"/>
</dbReference>
<reference evidence="3 4" key="1">
    <citation type="journal article" date="2017" name="Int. J. Syst. Evol. Microbiol.">
        <title>Achromobacter aloeverae sp. nov., isolated from the root of Aloe vera (L.) Burm.f.</title>
        <authorList>
            <person name="Kuncharoen N."/>
            <person name="Muramatsu Y."/>
            <person name="Shibata C."/>
            <person name="Kamakura Y."/>
            <person name="Nakagawa Y."/>
            <person name="Tanasupawat S."/>
        </authorList>
    </citation>
    <scope>NUCLEOTIDE SEQUENCE [LARGE SCALE GENOMIC DNA]</scope>
    <source>
        <strain evidence="3 4">AVA-1</strain>
    </source>
</reference>
<dbReference type="Pfam" id="PF04909">
    <property type="entry name" value="Amidohydro_2"/>
    <property type="match status" value="1"/>
</dbReference>
<feature type="domain" description="Amidohydrolase-related" evidence="2">
    <location>
        <begin position="31"/>
        <end position="293"/>
    </location>
</feature>
<dbReference type="SUPFAM" id="SSF51556">
    <property type="entry name" value="Metallo-dependent hydrolases"/>
    <property type="match status" value="1"/>
</dbReference>
<dbReference type="Gene3D" id="3.20.20.140">
    <property type="entry name" value="Metal-dependent hydrolases"/>
    <property type="match status" value="1"/>
</dbReference>
<feature type="signal peptide" evidence="1">
    <location>
        <begin position="1"/>
        <end position="20"/>
    </location>
</feature>
<dbReference type="PANTHER" id="PTHR35563">
    <property type="entry name" value="BARREL METAL-DEPENDENT HYDROLASE, PUTATIVE (AFU_ORTHOLOGUE AFUA_1G16240)-RELATED"/>
    <property type="match status" value="1"/>
</dbReference>
<dbReference type="InterPro" id="IPR052358">
    <property type="entry name" value="Aro_Compnd_Degr_Hydrolases"/>
</dbReference>
<keyword evidence="1" id="KW-0732">Signal</keyword>
<dbReference type="OrthoDB" id="9787654at2"/>
<accession>A0A4V1MRD5</accession>
<dbReference type="AlphaFoldDB" id="A0A4V1MRD5"/>
<protein>
    <submittedName>
        <fullName evidence="3">GntR family transcriptional regulator</fullName>
    </submittedName>
</protein>